<sequence length="294" mass="34272">MNNTIKESFIKSVTASIVEASKEPAAERTAATEVIRKVILKNLSRYYIFEDGAIYDRKKSRYLMQYLSRRGYYDVRVYFDNGDMKIVRVHRLVALAFCKNEKPEEYKIIDHISGVKTCNHASNLRWCDQTINMRNTVRNTERGLKILDLLDENMISKDDPMRAIYYQRLSKGWGLKKTLSTPLLADKDRYTKEGLEATRILVESGFTTEHPAYFTYHRRVKSGMTLEEARSIVVGRENKKSEEVKQLYALLASVNLDRSDKRFTTFLNRLRSGWSLERTLETPIKNRKRSSKAN</sequence>
<keyword evidence="2" id="KW-1185">Reference proteome</keyword>
<protein>
    <submittedName>
        <fullName evidence="1">HNH endonuclease</fullName>
    </submittedName>
</protein>
<proteinExistence type="predicted"/>
<dbReference type="Proteomes" id="UP001211005">
    <property type="component" value="Chromosome"/>
</dbReference>
<dbReference type="RefSeq" id="WP_269561219.1">
    <property type="nucleotide sequence ID" value="NZ_CP114767.1"/>
</dbReference>
<dbReference type="EMBL" id="CP114767">
    <property type="protein sequence ID" value="WBA43175.1"/>
    <property type="molecule type" value="Genomic_DNA"/>
</dbReference>
<evidence type="ECO:0000313" key="1">
    <source>
        <dbReference type="EMBL" id="WBA43175.1"/>
    </source>
</evidence>
<dbReference type="GO" id="GO:0004519">
    <property type="term" value="F:endonuclease activity"/>
    <property type="evidence" value="ECO:0007669"/>
    <property type="project" value="UniProtKB-KW"/>
</dbReference>
<dbReference type="InterPro" id="IPR044925">
    <property type="entry name" value="His-Me_finger_sf"/>
</dbReference>
<keyword evidence="1" id="KW-0378">Hydrolase</keyword>
<accession>A0ABY7LRX9</accession>
<keyword evidence="1" id="KW-0255">Endonuclease</keyword>
<organism evidence="1 2">
    <name type="scientific">Hymenobacter canadensis</name>
    <dbReference type="NCBI Taxonomy" id="2999067"/>
    <lineage>
        <taxon>Bacteria</taxon>
        <taxon>Pseudomonadati</taxon>
        <taxon>Bacteroidota</taxon>
        <taxon>Cytophagia</taxon>
        <taxon>Cytophagales</taxon>
        <taxon>Hymenobacteraceae</taxon>
        <taxon>Hymenobacter</taxon>
    </lineage>
</organism>
<gene>
    <name evidence="1" type="ORF">O3303_06320</name>
</gene>
<reference evidence="1 2" key="1">
    <citation type="submission" date="2022-12" db="EMBL/GenBank/DDBJ databases">
        <title>Hymenobacter canadensis sp. nov. isolated from lake water of the Cambridge Bay, Canada.</title>
        <authorList>
            <person name="Kim W.H."/>
            <person name="Lee Y.M."/>
        </authorList>
    </citation>
    <scope>NUCLEOTIDE SEQUENCE [LARGE SCALE GENOMIC DNA]</scope>
    <source>
        <strain evidence="1 2">PAMC 29467</strain>
    </source>
</reference>
<dbReference type="Gene3D" id="3.90.75.20">
    <property type="match status" value="1"/>
</dbReference>
<keyword evidence="1" id="KW-0540">Nuclease</keyword>
<name>A0ABY7LRX9_9BACT</name>
<dbReference type="SUPFAM" id="SSF54060">
    <property type="entry name" value="His-Me finger endonucleases"/>
    <property type="match status" value="1"/>
</dbReference>
<evidence type="ECO:0000313" key="2">
    <source>
        <dbReference type="Proteomes" id="UP001211005"/>
    </source>
</evidence>